<feature type="region of interest" description="Disordered" evidence="1">
    <location>
        <begin position="77"/>
        <end position="107"/>
    </location>
</feature>
<protein>
    <submittedName>
        <fullName evidence="2">Uncharacterized protein</fullName>
    </submittedName>
</protein>
<reference evidence="2 3" key="1">
    <citation type="journal article" date="2019" name="Commun. Biol.">
        <title>The bagworm genome reveals a unique fibroin gene that provides high tensile strength.</title>
        <authorList>
            <person name="Kono N."/>
            <person name="Nakamura H."/>
            <person name="Ohtoshi R."/>
            <person name="Tomita M."/>
            <person name="Numata K."/>
            <person name="Arakawa K."/>
        </authorList>
    </citation>
    <scope>NUCLEOTIDE SEQUENCE [LARGE SCALE GENOMIC DNA]</scope>
</reference>
<dbReference type="Proteomes" id="UP000299102">
    <property type="component" value="Unassembled WGS sequence"/>
</dbReference>
<dbReference type="AlphaFoldDB" id="A0A4C1ZVU4"/>
<organism evidence="2 3">
    <name type="scientific">Eumeta variegata</name>
    <name type="common">Bagworm moth</name>
    <name type="synonym">Eumeta japonica</name>
    <dbReference type="NCBI Taxonomy" id="151549"/>
    <lineage>
        <taxon>Eukaryota</taxon>
        <taxon>Metazoa</taxon>
        <taxon>Ecdysozoa</taxon>
        <taxon>Arthropoda</taxon>
        <taxon>Hexapoda</taxon>
        <taxon>Insecta</taxon>
        <taxon>Pterygota</taxon>
        <taxon>Neoptera</taxon>
        <taxon>Endopterygota</taxon>
        <taxon>Lepidoptera</taxon>
        <taxon>Glossata</taxon>
        <taxon>Ditrysia</taxon>
        <taxon>Tineoidea</taxon>
        <taxon>Psychidae</taxon>
        <taxon>Oiketicinae</taxon>
        <taxon>Eumeta</taxon>
    </lineage>
</organism>
<gene>
    <name evidence="2" type="ORF">EVAR_66314_1</name>
</gene>
<evidence type="ECO:0000313" key="2">
    <source>
        <dbReference type="EMBL" id="GBP91149.1"/>
    </source>
</evidence>
<dbReference type="EMBL" id="BGZK01002145">
    <property type="protein sequence ID" value="GBP91149.1"/>
    <property type="molecule type" value="Genomic_DNA"/>
</dbReference>
<name>A0A4C1ZVU4_EUMVA</name>
<evidence type="ECO:0000256" key="1">
    <source>
        <dbReference type="SAM" id="MobiDB-lite"/>
    </source>
</evidence>
<comment type="caution">
    <text evidence="2">The sequence shown here is derived from an EMBL/GenBank/DDBJ whole genome shotgun (WGS) entry which is preliminary data.</text>
</comment>
<evidence type="ECO:0000313" key="3">
    <source>
        <dbReference type="Proteomes" id="UP000299102"/>
    </source>
</evidence>
<keyword evidence="3" id="KW-1185">Reference proteome</keyword>
<accession>A0A4C1ZVU4</accession>
<proteinExistence type="predicted"/>
<sequence length="107" mass="11637">MDMVSVSKGHVSGGTCGASRRVHYGAHNQPSSWRPVHCAPPVAARRRHTPPPPAALLRPAARYGRARQHARATSIPAFIHTSLPSERRRQEGAVQVVGRGERARLPN</sequence>